<dbReference type="SUPFAM" id="SSF52518">
    <property type="entry name" value="Thiamin diphosphate-binding fold (THDP-binding)"/>
    <property type="match status" value="2"/>
</dbReference>
<evidence type="ECO:0000313" key="8">
    <source>
        <dbReference type="Proteomes" id="UP000286050"/>
    </source>
</evidence>
<accession>A0A414G0G8</accession>
<keyword evidence="5" id="KW-0464">Manganese</keyword>
<sequence>MLMSLMKQHGVRKVVASPGTTNISFVVSLQRDPFFQVYSSVDERSAAYIACGLAEETGEPVALSCTQATASRNYFPGLTEAYYRKLPVLAVTSTQHAVRIGQNIQQAIDRTVQPVDTVKLSVQVPIIQSAEDAAYSNIAINRALLELRRDGGGPVHINLTTTYTKVYDTDELQQSRAIFRYTSDDDFPVIPHGSRVAVYVGAHSCWDSGLTASVDAFCETYGACVLCDQTSNYWGKYRVNPSLLFSQGKAIASVENIDILIHIGHTSGGSVPRRIKETWRVNLDGEVRDTFGCLKNVFEMSEQRFFETYAAMGGEGVSNFRDECMREVDAIVEKIPDLPFSNAWMAQQTVPLFPEGSIVHMGIYNSLRTWSLFEGNRIRGYCNTGGFGIDGGVSSLLGASLGTDAPCFGVFGDLAFFYDMNALGNRHVGNNLRILIVNNGCGVEFKNHINRAYPLGEEADAYVSARGHYGHQSRDLVRHFAEDLGFEYRGVENKEEYLSVIDMLTSPEPRVRPVLVEAFVRSEDDTDALRLLYGIEESAMGNAKAAIKSALGEKGVRALKGLIR</sequence>
<dbReference type="Pfam" id="PF02776">
    <property type="entry name" value="TPP_enzyme_N"/>
    <property type="match status" value="1"/>
</dbReference>
<keyword evidence="2" id="KW-0479">Metal-binding</keyword>
<feature type="domain" description="Thiamine pyrophosphate enzyme N-terminal TPP-binding" evidence="6">
    <location>
        <begin position="2"/>
        <end position="109"/>
    </location>
</feature>
<evidence type="ECO:0000256" key="5">
    <source>
        <dbReference type="ARBA" id="ARBA00023211"/>
    </source>
</evidence>
<organism evidence="7 8">
    <name type="scientific">Collinsella intestinalis</name>
    <dbReference type="NCBI Taxonomy" id="147207"/>
    <lineage>
        <taxon>Bacteria</taxon>
        <taxon>Bacillati</taxon>
        <taxon>Actinomycetota</taxon>
        <taxon>Coriobacteriia</taxon>
        <taxon>Coriobacteriales</taxon>
        <taxon>Coriobacteriaceae</taxon>
        <taxon>Collinsella</taxon>
    </lineage>
</organism>
<keyword evidence="3" id="KW-0460">Magnesium</keyword>
<evidence type="ECO:0000256" key="4">
    <source>
        <dbReference type="ARBA" id="ARBA00023052"/>
    </source>
</evidence>
<proteinExistence type="predicted"/>
<dbReference type="PANTHER" id="PTHR42916">
    <property type="entry name" value="2-SUCCINYL-5-ENOLPYRUVYL-6-HYDROXY-3-CYCLOHEXENE-1-CARBOXYLATE SYNTHASE"/>
    <property type="match status" value="1"/>
</dbReference>
<evidence type="ECO:0000259" key="6">
    <source>
        <dbReference type="Pfam" id="PF02776"/>
    </source>
</evidence>
<reference evidence="7 8" key="1">
    <citation type="submission" date="2018-08" db="EMBL/GenBank/DDBJ databases">
        <title>A genome reference for cultivated species of the human gut microbiota.</title>
        <authorList>
            <person name="Zou Y."/>
            <person name="Xue W."/>
            <person name="Luo G."/>
        </authorList>
    </citation>
    <scope>NUCLEOTIDE SEQUENCE [LARGE SCALE GENOMIC DNA]</scope>
    <source>
        <strain evidence="7 8">AM30-5LB</strain>
    </source>
</reference>
<dbReference type="GO" id="GO:0070204">
    <property type="term" value="F:2-succinyl-5-enolpyruvyl-6-hydroxy-3-cyclohexene-1-carboxylic-acid synthase activity"/>
    <property type="evidence" value="ECO:0007669"/>
    <property type="project" value="InterPro"/>
</dbReference>
<dbReference type="Proteomes" id="UP000286050">
    <property type="component" value="Unassembled WGS sequence"/>
</dbReference>
<evidence type="ECO:0000256" key="2">
    <source>
        <dbReference type="ARBA" id="ARBA00022723"/>
    </source>
</evidence>
<name>A0A414G0G8_9ACTN</name>
<keyword evidence="1" id="KW-0808">Transferase</keyword>
<evidence type="ECO:0000256" key="1">
    <source>
        <dbReference type="ARBA" id="ARBA00022679"/>
    </source>
</evidence>
<dbReference type="InterPro" id="IPR029061">
    <property type="entry name" value="THDP-binding"/>
</dbReference>
<dbReference type="InterPro" id="IPR012001">
    <property type="entry name" value="Thiamin_PyroP_enz_TPP-bd_dom"/>
</dbReference>
<keyword evidence="4" id="KW-0786">Thiamine pyrophosphate</keyword>
<dbReference type="AlphaFoldDB" id="A0A414G0G8"/>
<dbReference type="GO" id="GO:0009234">
    <property type="term" value="P:menaquinone biosynthetic process"/>
    <property type="evidence" value="ECO:0007669"/>
    <property type="project" value="InterPro"/>
</dbReference>
<dbReference type="Gene3D" id="3.40.50.970">
    <property type="match status" value="2"/>
</dbReference>
<dbReference type="CDD" id="cd07037">
    <property type="entry name" value="TPP_PYR_MenD"/>
    <property type="match status" value="1"/>
</dbReference>
<gene>
    <name evidence="7" type="ORF">DW787_00840</name>
</gene>
<dbReference type="PIRSF" id="PIRSF004983">
    <property type="entry name" value="MenD"/>
    <property type="match status" value="1"/>
</dbReference>
<protein>
    <submittedName>
        <fullName evidence="7">2-succinyl-5-enolpyruvyl-6-hydroxy-3-cyclohexene-1-carboxylate synthase</fullName>
    </submittedName>
</protein>
<comment type="caution">
    <text evidence="7">The sequence shown here is derived from an EMBL/GenBank/DDBJ whole genome shotgun (WGS) entry which is preliminary data.</text>
</comment>
<dbReference type="PANTHER" id="PTHR42916:SF1">
    <property type="entry name" value="PROTEIN PHYLLO, CHLOROPLASTIC"/>
    <property type="match status" value="1"/>
</dbReference>
<dbReference type="InterPro" id="IPR004433">
    <property type="entry name" value="MenaQ_synth_MenD"/>
</dbReference>
<evidence type="ECO:0000256" key="3">
    <source>
        <dbReference type="ARBA" id="ARBA00022842"/>
    </source>
</evidence>
<dbReference type="GO" id="GO:0030976">
    <property type="term" value="F:thiamine pyrophosphate binding"/>
    <property type="evidence" value="ECO:0007669"/>
    <property type="project" value="InterPro"/>
</dbReference>
<dbReference type="GO" id="GO:0000287">
    <property type="term" value="F:magnesium ion binding"/>
    <property type="evidence" value="ECO:0007669"/>
    <property type="project" value="UniProtKB-ARBA"/>
</dbReference>
<dbReference type="Gene3D" id="3.40.50.1220">
    <property type="entry name" value="TPP-binding domain"/>
    <property type="match status" value="1"/>
</dbReference>
<evidence type="ECO:0000313" key="7">
    <source>
        <dbReference type="EMBL" id="RHD57708.1"/>
    </source>
</evidence>
<dbReference type="EMBL" id="QSJI01000001">
    <property type="protein sequence ID" value="RHD57708.1"/>
    <property type="molecule type" value="Genomic_DNA"/>
</dbReference>